<accession>A0AAU8TJX0</accession>
<dbReference type="GO" id="GO:0016491">
    <property type="term" value="F:oxidoreductase activity"/>
    <property type="evidence" value="ECO:0007669"/>
    <property type="project" value="UniProtKB-KW"/>
</dbReference>
<reference evidence="2 3" key="1">
    <citation type="journal article" date="2015" name="Genome Announc.">
        <title>Complete Genome Sequence of Biocontrol Strain Pseudomonas fluorescens LBUM223.</title>
        <authorList>
            <person name="Roquigny R."/>
            <person name="Arseneault T."/>
            <person name="Gadkar V.J."/>
            <person name="Novinscak A."/>
            <person name="Joly D.L."/>
            <person name="Filion M."/>
        </authorList>
    </citation>
    <scope>NUCLEOTIDE SEQUENCE [LARGE SCALE GENOMIC DNA]</scope>
    <source>
        <strain evidence="2 3">LBUM223</strain>
    </source>
</reference>
<dbReference type="KEGG" id="pfb:VO64_0328"/>
<organism evidence="2 3">
    <name type="scientific">Pseudomonas synxantha</name>
    <dbReference type="NCBI Taxonomy" id="47883"/>
    <lineage>
        <taxon>Bacteria</taxon>
        <taxon>Pseudomonadati</taxon>
        <taxon>Pseudomonadota</taxon>
        <taxon>Gammaproteobacteria</taxon>
        <taxon>Pseudomonadales</taxon>
        <taxon>Pseudomonadaceae</taxon>
        <taxon>Pseudomonas</taxon>
    </lineage>
</organism>
<sequence length="59" mass="6369">MSKLPVLNWINGQWLDSGNYKDSIDPATYASIGQYAEGGLNEASLGIEAAQQAFGHSPW</sequence>
<evidence type="ECO:0000313" key="3">
    <source>
        <dbReference type="Proteomes" id="UP000033099"/>
    </source>
</evidence>
<evidence type="ECO:0000256" key="1">
    <source>
        <dbReference type="ARBA" id="ARBA00023002"/>
    </source>
</evidence>
<dbReference type="SUPFAM" id="SSF53720">
    <property type="entry name" value="ALDH-like"/>
    <property type="match status" value="1"/>
</dbReference>
<proteinExistence type="predicted"/>
<dbReference type="AlphaFoldDB" id="A0AAU8TJX0"/>
<dbReference type="InterPro" id="IPR016161">
    <property type="entry name" value="Ald_DH/histidinol_DH"/>
</dbReference>
<gene>
    <name evidence="2" type="ORF">VO64_0328</name>
</gene>
<keyword evidence="1" id="KW-0560">Oxidoreductase</keyword>
<dbReference type="InterPro" id="IPR016162">
    <property type="entry name" value="Ald_DH_N"/>
</dbReference>
<protein>
    <recommendedName>
        <fullName evidence="4">Aldehyde dehydrogenase (NAD(+))</fullName>
    </recommendedName>
</protein>
<dbReference type="Gene3D" id="3.40.605.10">
    <property type="entry name" value="Aldehyde Dehydrogenase, Chain A, domain 1"/>
    <property type="match status" value="1"/>
</dbReference>
<dbReference type="RefSeq" id="WP_046068150.1">
    <property type="nucleotide sequence ID" value="NZ_CP014868.1"/>
</dbReference>
<evidence type="ECO:0000313" key="2">
    <source>
        <dbReference type="EMBL" id="AKA80874.1"/>
    </source>
</evidence>
<evidence type="ECO:0008006" key="4">
    <source>
        <dbReference type="Google" id="ProtNLM"/>
    </source>
</evidence>
<name>A0AAU8TJX0_9PSED</name>
<dbReference type="EMBL" id="CP011117">
    <property type="protein sequence ID" value="AKA80874.1"/>
    <property type="molecule type" value="Genomic_DNA"/>
</dbReference>
<dbReference type="Proteomes" id="UP000033099">
    <property type="component" value="Chromosome"/>
</dbReference>